<dbReference type="InterPro" id="IPR036779">
    <property type="entry name" value="LysM_dom_sf"/>
</dbReference>
<dbReference type="InterPro" id="IPR011055">
    <property type="entry name" value="Dup_hybrid_motif"/>
</dbReference>
<name>A0A2N1PT02_9BACT</name>
<proteinExistence type="predicted"/>
<organism evidence="3 4">
    <name type="scientific">Candidatus Wallbacteria bacterium HGW-Wallbacteria-1</name>
    <dbReference type="NCBI Taxonomy" id="2013854"/>
    <lineage>
        <taxon>Bacteria</taxon>
        <taxon>Candidatus Walliibacteriota</taxon>
    </lineage>
</organism>
<dbReference type="PROSITE" id="PS51782">
    <property type="entry name" value="LYSM"/>
    <property type="match status" value="2"/>
</dbReference>
<evidence type="ECO:0000259" key="2">
    <source>
        <dbReference type="PROSITE" id="PS51782"/>
    </source>
</evidence>
<dbReference type="Pfam" id="PF01476">
    <property type="entry name" value="LysM"/>
    <property type="match status" value="2"/>
</dbReference>
<dbReference type="SUPFAM" id="SSF51261">
    <property type="entry name" value="Duplicated hybrid motif"/>
    <property type="match status" value="1"/>
</dbReference>
<dbReference type="SMART" id="SM00257">
    <property type="entry name" value="LysM"/>
    <property type="match status" value="2"/>
</dbReference>
<feature type="domain" description="LysM" evidence="2">
    <location>
        <begin position="167"/>
        <end position="210"/>
    </location>
</feature>
<protein>
    <recommendedName>
        <fullName evidence="2">LysM domain-containing protein</fullName>
    </recommendedName>
</protein>
<dbReference type="EMBL" id="PGXC01000003">
    <property type="protein sequence ID" value="PKK91463.1"/>
    <property type="molecule type" value="Genomic_DNA"/>
</dbReference>
<dbReference type="InterPro" id="IPR016047">
    <property type="entry name" value="M23ase_b-sheet_dom"/>
</dbReference>
<evidence type="ECO:0000313" key="3">
    <source>
        <dbReference type="EMBL" id="PKK91463.1"/>
    </source>
</evidence>
<dbReference type="GO" id="GO:0004222">
    <property type="term" value="F:metalloendopeptidase activity"/>
    <property type="evidence" value="ECO:0007669"/>
    <property type="project" value="TreeGrafter"/>
</dbReference>
<feature type="region of interest" description="Disordered" evidence="1">
    <location>
        <begin position="296"/>
        <end position="320"/>
    </location>
</feature>
<dbReference type="CDD" id="cd12797">
    <property type="entry name" value="M23_peptidase"/>
    <property type="match status" value="1"/>
</dbReference>
<dbReference type="InterPro" id="IPR018392">
    <property type="entry name" value="LysM"/>
</dbReference>
<dbReference type="Pfam" id="PF01551">
    <property type="entry name" value="Peptidase_M23"/>
    <property type="match status" value="1"/>
</dbReference>
<accession>A0A2N1PT02</accession>
<dbReference type="Proteomes" id="UP000233256">
    <property type="component" value="Unassembled WGS sequence"/>
</dbReference>
<dbReference type="InterPro" id="IPR050570">
    <property type="entry name" value="Cell_wall_metabolism_enzyme"/>
</dbReference>
<dbReference type="SUPFAM" id="SSF54106">
    <property type="entry name" value="LysM domain"/>
    <property type="match status" value="2"/>
</dbReference>
<dbReference type="CDD" id="cd00118">
    <property type="entry name" value="LysM"/>
    <property type="match status" value="2"/>
</dbReference>
<dbReference type="AlphaFoldDB" id="A0A2N1PT02"/>
<dbReference type="PANTHER" id="PTHR21666">
    <property type="entry name" value="PEPTIDASE-RELATED"/>
    <property type="match status" value="1"/>
</dbReference>
<dbReference type="PANTHER" id="PTHR21666:SF270">
    <property type="entry name" value="MUREIN HYDROLASE ACTIVATOR ENVC"/>
    <property type="match status" value="1"/>
</dbReference>
<feature type="domain" description="LysM" evidence="2">
    <location>
        <begin position="117"/>
        <end position="161"/>
    </location>
</feature>
<feature type="compositionally biased region" description="Low complexity" evidence="1">
    <location>
        <begin position="296"/>
        <end position="311"/>
    </location>
</feature>
<dbReference type="Gene3D" id="2.70.70.10">
    <property type="entry name" value="Glucose Permease (Domain IIA)"/>
    <property type="match status" value="1"/>
</dbReference>
<sequence>MKSKGLIDGISKLVILLLLIEASAVYLNMEKNSMASMEINDLTVKTASEEVIPPGDAILFGRVSSKNYRIFLNRDYVSSEYDTEPMLNTLEPAPVKGQKTILMALRERAEDIKHGAIVHIVKSGETMDRIAELYGINAKSLCLRNSISVNSELKAGQVLRVVPRTEFRYTVRPGDTLWSISNQYSIDSMDFIQANSMTSAMLRVGQELVVPWEKRDREWRRKYLIPENETPTETAVPKAVLAESAIKPKPAAATNSSEKPEQNGEKIVAQAASRETAITENIIVPPVPTNAKKVAAAKTSPSATAKAANQSRRSKSKRSNFLLPVPGKCTVVSSYGMRNHPVHKRRIFHAGVDIRAKTGTRLLAAASGRVDFAGWLRGYGRIVIIKHAKGYSTRYAHMSEISVKKGQTVNAGQSIGKSGKSGTVTGPHLHYEIRRFGRTLNPAKYL</sequence>
<evidence type="ECO:0000313" key="4">
    <source>
        <dbReference type="Proteomes" id="UP000233256"/>
    </source>
</evidence>
<dbReference type="FunFam" id="2.70.70.10:FF:000006">
    <property type="entry name" value="M23 family peptidase"/>
    <property type="match status" value="1"/>
</dbReference>
<comment type="caution">
    <text evidence="3">The sequence shown here is derived from an EMBL/GenBank/DDBJ whole genome shotgun (WGS) entry which is preliminary data.</text>
</comment>
<evidence type="ECO:0000256" key="1">
    <source>
        <dbReference type="SAM" id="MobiDB-lite"/>
    </source>
</evidence>
<gene>
    <name evidence="3" type="ORF">CVV64_06830</name>
</gene>
<reference evidence="3 4" key="1">
    <citation type="journal article" date="2017" name="ISME J.">
        <title>Potential for microbial H2 and metal transformations associated with novel bacteria and archaea in deep terrestrial subsurface sediments.</title>
        <authorList>
            <person name="Hernsdorf A.W."/>
            <person name="Amano Y."/>
            <person name="Miyakawa K."/>
            <person name="Ise K."/>
            <person name="Suzuki Y."/>
            <person name="Anantharaman K."/>
            <person name="Probst A."/>
            <person name="Burstein D."/>
            <person name="Thomas B.C."/>
            <person name="Banfield J.F."/>
        </authorList>
    </citation>
    <scope>NUCLEOTIDE SEQUENCE [LARGE SCALE GENOMIC DNA]</scope>
    <source>
        <strain evidence="3">HGW-Wallbacteria-1</strain>
    </source>
</reference>
<dbReference type="Gene3D" id="3.10.350.10">
    <property type="entry name" value="LysM domain"/>
    <property type="match status" value="2"/>
</dbReference>